<comment type="similarity">
    <text evidence="1">Belongs to the N(4)/N(6)-methyltransferase family.</text>
</comment>
<dbReference type="GO" id="GO:0032259">
    <property type="term" value="P:methylation"/>
    <property type="evidence" value="ECO:0007669"/>
    <property type="project" value="UniProtKB-KW"/>
</dbReference>
<evidence type="ECO:0000256" key="2">
    <source>
        <dbReference type="ARBA" id="ARBA00022603"/>
    </source>
</evidence>
<protein>
    <recommendedName>
        <fullName evidence="4">DNA methylase N-4/N-6 domain-containing protein</fullName>
    </recommendedName>
</protein>
<dbReference type="InterPro" id="IPR002052">
    <property type="entry name" value="DNA_methylase_N6_adenine_CS"/>
</dbReference>
<dbReference type="Gene3D" id="3.40.50.150">
    <property type="entry name" value="Vaccinia Virus protein VP39"/>
    <property type="match status" value="1"/>
</dbReference>
<gene>
    <name evidence="5" type="ORF">A2758_01220</name>
</gene>
<organism evidence="5 6">
    <name type="scientific">Candidatus Zambryskibacteria bacterium RIFCSPHIGHO2_01_FULL_49_18</name>
    <dbReference type="NCBI Taxonomy" id="1802740"/>
    <lineage>
        <taxon>Bacteria</taxon>
        <taxon>Candidatus Zambryskiibacteriota</taxon>
    </lineage>
</organism>
<accession>A0A1G2T4D2</accession>
<evidence type="ECO:0000313" key="6">
    <source>
        <dbReference type="Proteomes" id="UP000178612"/>
    </source>
</evidence>
<dbReference type="InterPro" id="IPR029063">
    <property type="entry name" value="SAM-dependent_MTases_sf"/>
</dbReference>
<evidence type="ECO:0000256" key="1">
    <source>
        <dbReference type="ARBA" id="ARBA00006594"/>
    </source>
</evidence>
<dbReference type="Pfam" id="PF01555">
    <property type="entry name" value="N6_N4_Mtase"/>
    <property type="match status" value="1"/>
</dbReference>
<dbReference type="PROSITE" id="PS00092">
    <property type="entry name" value="N6_MTASE"/>
    <property type="match status" value="1"/>
</dbReference>
<name>A0A1G2T4D2_9BACT</name>
<dbReference type="GO" id="GO:0003677">
    <property type="term" value="F:DNA binding"/>
    <property type="evidence" value="ECO:0007669"/>
    <property type="project" value="InterPro"/>
</dbReference>
<evidence type="ECO:0000313" key="5">
    <source>
        <dbReference type="EMBL" id="OHA91878.1"/>
    </source>
</evidence>
<dbReference type="InterPro" id="IPR002941">
    <property type="entry name" value="DNA_methylase_N4/N6"/>
</dbReference>
<dbReference type="InterPro" id="IPR001091">
    <property type="entry name" value="RM_Methyltransferase"/>
</dbReference>
<keyword evidence="2" id="KW-0489">Methyltransferase</keyword>
<comment type="caution">
    <text evidence="5">The sequence shown here is derived from an EMBL/GenBank/DDBJ whole genome shotgun (WGS) entry which is preliminary data.</text>
</comment>
<dbReference type="Proteomes" id="UP000178612">
    <property type="component" value="Unassembled WGS sequence"/>
</dbReference>
<keyword evidence="3" id="KW-0808">Transferase</keyword>
<feature type="domain" description="DNA methylase N-4/N-6" evidence="4">
    <location>
        <begin position="62"/>
        <end position="411"/>
    </location>
</feature>
<dbReference type="AlphaFoldDB" id="A0A1G2T4D2"/>
<proteinExistence type="inferred from homology"/>
<sequence length="557" mass="63317">MATLQFKGKAAVWNHHLSVPYHALEKDVKKSLKGADDAENLIIEGDNLLALKALLPQYQGRVKCIYIDPPYNTGNEGWKYSDNVSSPMIKDWLGETVGREGEDLVRHDKWLCMMTPRLKLLRELLASDGVIFVSIDDNEQYRLRALMDEVFGEKNYLNTFCWVNNLKGRQISGAGAAKTYESILVFAKNIEEVGLFEILIEKAKALMPSTYKGFDYEIQNDVDGAFVVKNELYNTNSAFNEKTRPTLVFTIHYNFKTKEVKFSDTDQKIDFAGFVKIMPKKNNDGVHRYHAWRWSKDKIIKDISDLQFLKTDSGAKIFTKVREHSSTSLKDLITDISTNKGSADIENLFEGKVFDYPKPVDLIKILVSRTSGDDIVLDSFAGSGTTAQAVLDLNEEDGGKRKFILVEMEGYANKLTAERIRRVIKRDKSKVGFTYYTLGPAIDADALLSGKLPKYSEFAKYVYYLATGKNHPDEKKIKEQDGFVGAAGNESVWLLYKQDMEALKTLAITLDWAQNAHKKEKGRKIVYAPACYLDDETLDQYNIKFVSIPYNLFEKQQ</sequence>
<evidence type="ECO:0000256" key="3">
    <source>
        <dbReference type="ARBA" id="ARBA00022679"/>
    </source>
</evidence>
<dbReference type="SUPFAM" id="SSF53335">
    <property type="entry name" value="S-adenosyl-L-methionine-dependent methyltransferases"/>
    <property type="match status" value="1"/>
</dbReference>
<dbReference type="GO" id="GO:0008170">
    <property type="term" value="F:N-methyltransferase activity"/>
    <property type="evidence" value="ECO:0007669"/>
    <property type="project" value="InterPro"/>
</dbReference>
<dbReference type="EMBL" id="MHVJ01000004">
    <property type="protein sequence ID" value="OHA91878.1"/>
    <property type="molecule type" value="Genomic_DNA"/>
</dbReference>
<reference evidence="5 6" key="1">
    <citation type="journal article" date="2016" name="Nat. Commun.">
        <title>Thousands of microbial genomes shed light on interconnected biogeochemical processes in an aquifer system.</title>
        <authorList>
            <person name="Anantharaman K."/>
            <person name="Brown C.T."/>
            <person name="Hug L.A."/>
            <person name="Sharon I."/>
            <person name="Castelle C.J."/>
            <person name="Probst A.J."/>
            <person name="Thomas B.C."/>
            <person name="Singh A."/>
            <person name="Wilkins M.J."/>
            <person name="Karaoz U."/>
            <person name="Brodie E.L."/>
            <person name="Williams K.H."/>
            <person name="Hubbard S.S."/>
            <person name="Banfield J.F."/>
        </authorList>
    </citation>
    <scope>NUCLEOTIDE SEQUENCE [LARGE SCALE GENOMIC DNA]</scope>
</reference>
<evidence type="ECO:0000259" key="4">
    <source>
        <dbReference type="Pfam" id="PF01555"/>
    </source>
</evidence>
<dbReference type="PRINTS" id="PR00508">
    <property type="entry name" value="S21N4MTFRASE"/>
</dbReference>